<gene>
    <name evidence="3" type="ORF">EAH_00006380</name>
</gene>
<dbReference type="Gene3D" id="3.40.50.300">
    <property type="entry name" value="P-loop containing nucleotide triphosphate hydrolases"/>
    <property type="match status" value="2"/>
</dbReference>
<dbReference type="AlphaFoldDB" id="U6GTX2"/>
<dbReference type="PANTHER" id="PTHR18934:SF136">
    <property type="entry name" value="ATP-DEPENDENT RNA HELICASE DHX35-RELATED"/>
    <property type="match status" value="1"/>
</dbReference>
<evidence type="ECO:0000256" key="1">
    <source>
        <dbReference type="SAM" id="MobiDB-lite"/>
    </source>
</evidence>
<dbReference type="InterPro" id="IPR007502">
    <property type="entry name" value="Helicase-assoc_dom"/>
</dbReference>
<dbReference type="Proteomes" id="UP000018050">
    <property type="component" value="Unassembled WGS sequence"/>
</dbReference>
<dbReference type="Gene3D" id="1.20.120.1080">
    <property type="match status" value="1"/>
</dbReference>
<sequence>MDEDASAAAAPAATHTSAAEGPCLNWWQQRQLPVLASAENSGVVLLLGGAEGSAALRCSVLLPLLLLQHGWAPQTTHCPSQQQHILVALETSSSVDSAAALAKAWGGGCYASCITTHRSILRGNSSLNKEGSSPPRIVYLTAKQLLQRLLQQPLLPGCCAAAVEVSLLHSFSTELLLPLLQKVHQKRPALRLLLLLPPAGVQPYWALQLAEFFAAGDDPAAPGAAVMPQGSLEVLRAAAQQQELLLRFLTPRGGRWDVKHRHHKQKMQQEVKDMRLSLGANSGAAATAKPSLPRAINSIELLEITSSSTSRSSRSSSGVSCISSDEVMVLGVTVAQGQGPQGRLCKRKKPKRKDKKKLQQRLSKIQRKLDKICSSTKSGSTRNLLAEGAICMQTDTLAAARGQAQFVDEASHAVQPEGSSGEEASPVRRAESSPHMTEGDDEATEKPSCPQPLRFCRHTNHSKSSVPAMPPMAHGSPEASPVTKGSLSTVTVLSLTPPTQPVAIRYLKSPTPNYIRTAAAVVSRLVSSAAEAPYGSSAFGSIFVFVPSLEDVTALTEALQQHLRHVLKQHQPQQQEGECSPRPVEIVCLAPDLSPSLPPPSSTLRVFISYAAFPPCVPPHELPVKFVVDCLYSRKTVFDSFLRLKRICNVPISGALADLRASLAGRVSKGGCCFRLCTADAFAATCCRGSAALATAYADTHGNSYQEFSPSALEDIAPLLLRLKAFGTHSLQRLPLLQPPPAAAIAAAAEHLFELQAVDASGRVTKPLGWMMAQGVLSPELTRLLLIAADKAFGCSIEAAALCALLSGPPVWQRSALENCCFSAKGAAQEGRCPRASAARQRLTLSQAVLGAVEGDPLTALNVFNIYLDVKRTEGPEAASRWAERHLVDESVMARAATMHKAMLQWMQRCQLPRVSLALSTVGPASATAPPFVIHPSSVLANCRPSFVVYGQAFMRDGCVYMQQVTAIESQCAAAVL</sequence>
<feature type="region of interest" description="Disordered" evidence="1">
    <location>
        <begin position="339"/>
        <end position="361"/>
    </location>
</feature>
<accession>U6GTX2</accession>
<evidence type="ECO:0000313" key="3">
    <source>
        <dbReference type="EMBL" id="CDI82753.1"/>
    </source>
</evidence>
<evidence type="ECO:0000259" key="2">
    <source>
        <dbReference type="SMART" id="SM00847"/>
    </source>
</evidence>
<dbReference type="SMART" id="SM00847">
    <property type="entry name" value="HA2"/>
    <property type="match status" value="1"/>
</dbReference>
<feature type="compositionally biased region" description="Basic residues" evidence="1">
    <location>
        <begin position="344"/>
        <end position="359"/>
    </location>
</feature>
<dbReference type="VEuPathDB" id="ToxoDB:EAH_00006380"/>
<feature type="domain" description="Helicase-associated" evidence="2">
    <location>
        <begin position="747"/>
        <end position="861"/>
    </location>
</feature>
<dbReference type="EMBL" id="HG672741">
    <property type="protein sequence ID" value="CDI82753.1"/>
    <property type="molecule type" value="Genomic_DNA"/>
</dbReference>
<dbReference type="PANTHER" id="PTHR18934">
    <property type="entry name" value="ATP-DEPENDENT RNA HELICASE"/>
    <property type="match status" value="1"/>
</dbReference>
<evidence type="ECO:0000313" key="4">
    <source>
        <dbReference type="Proteomes" id="UP000018050"/>
    </source>
</evidence>
<dbReference type="GO" id="GO:0004386">
    <property type="term" value="F:helicase activity"/>
    <property type="evidence" value="ECO:0007669"/>
    <property type="project" value="TreeGrafter"/>
</dbReference>
<dbReference type="GO" id="GO:0003723">
    <property type="term" value="F:RNA binding"/>
    <property type="evidence" value="ECO:0007669"/>
    <property type="project" value="TreeGrafter"/>
</dbReference>
<organism evidence="3 4">
    <name type="scientific">Eimeria acervulina</name>
    <name type="common">Coccidian parasite</name>
    <dbReference type="NCBI Taxonomy" id="5801"/>
    <lineage>
        <taxon>Eukaryota</taxon>
        <taxon>Sar</taxon>
        <taxon>Alveolata</taxon>
        <taxon>Apicomplexa</taxon>
        <taxon>Conoidasida</taxon>
        <taxon>Coccidia</taxon>
        <taxon>Eucoccidiorida</taxon>
        <taxon>Eimeriorina</taxon>
        <taxon>Eimeriidae</taxon>
        <taxon>Eimeria</taxon>
    </lineage>
</organism>
<protein>
    <submittedName>
        <fullName evidence="3">Helicase associated domain-containing protein, putative</fullName>
    </submittedName>
</protein>
<keyword evidence="4" id="KW-1185">Reference proteome</keyword>
<name>U6GTX2_EIMAC</name>
<reference evidence="3" key="1">
    <citation type="submission" date="2013-10" db="EMBL/GenBank/DDBJ databases">
        <title>Genomic analysis of the causative agents of coccidiosis in chickens.</title>
        <authorList>
            <person name="Reid A.J."/>
            <person name="Blake D."/>
            <person name="Billington K."/>
            <person name="Browne H."/>
            <person name="Dunn M."/>
            <person name="Hung S."/>
            <person name="Kawahara F."/>
            <person name="Miranda-Saavedra D."/>
            <person name="Mourier T."/>
            <person name="Nagra H."/>
            <person name="Otto T.D."/>
            <person name="Rawlings N."/>
            <person name="Sanchez A."/>
            <person name="Sanders M."/>
            <person name="Subramaniam C."/>
            <person name="Tay Y."/>
            <person name="Dear P."/>
            <person name="Doerig C."/>
            <person name="Gruber A."/>
            <person name="Parkinson J."/>
            <person name="Shirley M."/>
            <person name="Wan K.L."/>
            <person name="Berriman M."/>
            <person name="Tomley F."/>
            <person name="Pain A."/>
        </authorList>
    </citation>
    <scope>NUCLEOTIDE SEQUENCE</scope>
    <source>
        <strain evidence="3">Houghton</strain>
    </source>
</reference>
<dbReference type="RefSeq" id="XP_013247952.1">
    <property type="nucleotide sequence ID" value="XM_013392498.1"/>
</dbReference>
<dbReference type="OMA" id="CVYMQQV"/>
<reference evidence="3" key="2">
    <citation type="submission" date="2013-10" db="EMBL/GenBank/DDBJ databases">
        <authorList>
            <person name="Aslett M."/>
        </authorList>
    </citation>
    <scope>NUCLEOTIDE SEQUENCE</scope>
    <source>
        <strain evidence="3">Houghton</strain>
    </source>
</reference>
<proteinExistence type="predicted"/>
<dbReference type="OrthoDB" id="10253254at2759"/>
<dbReference type="GeneID" id="25268708"/>
<dbReference type="InterPro" id="IPR027417">
    <property type="entry name" value="P-loop_NTPase"/>
</dbReference>
<feature type="region of interest" description="Disordered" evidence="1">
    <location>
        <begin position="410"/>
        <end position="484"/>
    </location>
</feature>